<sequence>MEIQGTSKSSLASLSDVSGSQKVYLVHHQIRVERERMMPIVCTMERCYKKGEAHMVYQKKKPTGLGSGVPIQEGAQTKTENFWLCEEEGYSIKAASIVRRVIAIREEEEVRIQVVHKKCDTCNSPTTKNVKTKVLCHCISSLGHSLVYRKCSMGHYAMRGVSCETLYGDSNTLIPG</sequence>
<keyword evidence="2" id="KW-1185">Reference proteome</keyword>
<accession>A0ABQ7KH53</accession>
<gene>
    <name evidence="1" type="primary">A08p011200.1_BraROA</name>
    <name evidence="1" type="ORF">IGI04_042950</name>
</gene>
<dbReference type="Proteomes" id="UP000823674">
    <property type="component" value="Unassembled WGS sequence"/>
</dbReference>
<organism evidence="1 2">
    <name type="scientific">Brassica rapa subsp. trilocularis</name>
    <dbReference type="NCBI Taxonomy" id="1813537"/>
    <lineage>
        <taxon>Eukaryota</taxon>
        <taxon>Viridiplantae</taxon>
        <taxon>Streptophyta</taxon>
        <taxon>Embryophyta</taxon>
        <taxon>Tracheophyta</taxon>
        <taxon>Spermatophyta</taxon>
        <taxon>Magnoliopsida</taxon>
        <taxon>eudicotyledons</taxon>
        <taxon>Gunneridae</taxon>
        <taxon>Pentapetalae</taxon>
        <taxon>rosids</taxon>
        <taxon>malvids</taxon>
        <taxon>Brassicales</taxon>
        <taxon>Brassicaceae</taxon>
        <taxon>Brassiceae</taxon>
        <taxon>Brassica</taxon>
    </lineage>
</organism>
<reference evidence="1 2" key="1">
    <citation type="submission" date="2021-03" db="EMBL/GenBank/DDBJ databases">
        <authorList>
            <person name="King G.J."/>
            <person name="Bancroft I."/>
            <person name="Baten A."/>
            <person name="Bloomfield J."/>
            <person name="Borpatragohain P."/>
            <person name="He Z."/>
            <person name="Irish N."/>
            <person name="Irwin J."/>
            <person name="Liu K."/>
            <person name="Mauleon R.P."/>
            <person name="Moore J."/>
            <person name="Morris R."/>
            <person name="Ostergaard L."/>
            <person name="Wang B."/>
            <person name="Wells R."/>
        </authorList>
    </citation>
    <scope>NUCLEOTIDE SEQUENCE [LARGE SCALE GENOMIC DNA]</scope>
    <source>
        <strain evidence="1">R-o-18</strain>
        <tissue evidence="1">Leaf</tissue>
    </source>
</reference>
<protein>
    <submittedName>
        <fullName evidence="1">Uncharacterized protein</fullName>
    </submittedName>
</protein>
<name>A0ABQ7KH53_BRACM</name>
<evidence type="ECO:0000313" key="1">
    <source>
        <dbReference type="EMBL" id="KAG5373732.1"/>
    </source>
</evidence>
<comment type="caution">
    <text evidence="1">The sequence shown here is derived from an EMBL/GenBank/DDBJ whole genome shotgun (WGS) entry which is preliminary data.</text>
</comment>
<proteinExistence type="predicted"/>
<evidence type="ECO:0000313" key="2">
    <source>
        <dbReference type="Proteomes" id="UP000823674"/>
    </source>
</evidence>
<dbReference type="EMBL" id="JADBGQ010000118">
    <property type="protein sequence ID" value="KAG5373732.1"/>
    <property type="molecule type" value="Genomic_DNA"/>
</dbReference>